<evidence type="ECO:0000313" key="1">
    <source>
        <dbReference type="EMBL" id="TKR72337.1"/>
    </source>
</evidence>
<keyword evidence="2" id="KW-1185">Reference proteome</keyword>
<sequence length="287" mass="33092">MESTPYDFVDNLIGLLGAPRRLHELNSSTWSNLADEHASNRLNIQLCLEVSETEIGLSYTRHNSGFRPFSELAGVDKRFLRCDCLVIADTNQIHDIISDRAKIDKARECFSRIFNPKTLPCMNLDISCSTANFAVHEAFFDAIKEKLMLGEGFTSKWSPAAEKFLIRHLKQFSKIDLSEKWPQTIVSVLKNAILGHKCKFLETWASNLLFDFAFFEDLVKNWKANKSRRTLDITVKVDFEWTKLEQLRSLQGNQFKWNAVICSYRGVNFQSIHFRSCTKPLELQLDN</sequence>
<gene>
    <name evidence="1" type="ORF">L596_019805</name>
</gene>
<reference evidence="1 2" key="1">
    <citation type="journal article" date="2015" name="Genome Biol.">
        <title>Comparative genomics of Steinernema reveals deeply conserved gene regulatory networks.</title>
        <authorList>
            <person name="Dillman A.R."/>
            <person name="Macchietto M."/>
            <person name="Porter C.F."/>
            <person name="Rogers A."/>
            <person name="Williams B."/>
            <person name="Antoshechkin I."/>
            <person name="Lee M.M."/>
            <person name="Goodwin Z."/>
            <person name="Lu X."/>
            <person name="Lewis E.E."/>
            <person name="Goodrich-Blair H."/>
            <person name="Stock S.P."/>
            <person name="Adams B.J."/>
            <person name="Sternberg P.W."/>
            <person name="Mortazavi A."/>
        </authorList>
    </citation>
    <scope>NUCLEOTIDE SEQUENCE [LARGE SCALE GENOMIC DNA]</scope>
    <source>
        <strain evidence="1 2">ALL</strain>
    </source>
</reference>
<reference evidence="1 2" key="2">
    <citation type="journal article" date="2019" name="G3 (Bethesda)">
        <title>Hybrid Assembly of the Genome of the Entomopathogenic Nematode Steinernema carpocapsae Identifies the X-Chromosome.</title>
        <authorList>
            <person name="Serra L."/>
            <person name="Macchietto M."/>
            <person name="Macias-Munoz A."/>
            <person name="McGill C.J."/>
            <person name="Rodriguez I.M."/>
            <person name="Rodriguez B."/>
            <person name="Murad R."/>
            <person name="Mortazavi A."/>
        </authorList>
    </citation>
    <scope>NUCLEOTIDE SEQUENCE [LARGE SCALE GENOMIC DNA]</scope>
    <source>
        <strain evidence="1 2">ALL</strain>
    </source>
</reference>
<evidence type="ECO:0000313" key="2">
    <source>
        <dbReference type="Proteomes" id="UP000298663"/>
    </source>
</evidence>
<dbReference type="AlphaFoldDB" id="A0A4U5MRM4"/>
<organism evidence="1 2">
    <name type="scientific">Steinernema carpocapsae</name>
    <name type="common">Entomopathogenic nematode</name>
    <dbReference type="NCBI Taxonomy" id="34508"/>
    <lineage>
        <taxon>Eukaryota</taxon>
        <taxon>Metazoa</taxon>
        <taxon>Ecdysozoa</taxon>
        <taxon>Nematoda</taxon>
        <taxon>Chromadorea</taxon>
        <taxon>Rhabditida</taxon>
        <taxon>Tylenchina</taxon>
        <taxon>Panagrolaimomorpha</taxon>
        <taxon>Strongyloidoidea</taxon>
        <taxon>Steinernematidae</taxon>
        <taxon>Steinernema</taxon>
    </lineage>
</organism>
<protein>
    <submittedName>
        <fullName evidence="1">Uncharacterized protein</fullName>
    </submittedName>
</protein>
<accession>A0A4U5MRM4</accession>
<comment type="caution">
    <text evidence="1">The sequence shown here is derived from an EMBL/GenBank/DDBJ whole genome shotgun (WGS) entry which is preliminary data.</text>
</comment>
<name>A0A4U5MRM4_STECR</name>
<proteinExistence type="predicted"/>
<dbReference type="EMBL" id="AZBU02000006">
    <property type="protein sequence ID" value="TKR72337.1"/>
    <property type="molecule type" value="Genomic_DNA"/>
</dbReference>
<dbReference type="Proteomes" id="UP000298663">
    <property type="component" value="Unassembled WGS sequence"/>
</dbReference>